<accession>A0A810Q074</accession>
<dbReference type="Proteomes" id="UP000681343">
    <property type="component" value="Chromosome"/>
</dbReference>
<dbReference type="EMBL" id="AP023415">
    <property type="protein sequence ID" value="BCK78831.1"/>
    <property type="molecule type" value="Genomic_DNA"/>
</dbReference>
<dbReference type="AlphaFoldDB" id="A0A810Q074"/>
<evidence type="ECO:0000313" key="2">
    <source>
        <dbReference type="Proteomes" id="UP000681343"/>
    </source>
</evidence>
<sequence>MQLTIYFQLSLFGKTSWERFLQMTGWTLEPCYPRSTPLMFQCLLLEDGQEPEWCEGERLTSHGGSWTPNIGQAPDWHDGSVSSSWQILEADAPTKYYLSPAQCTHFLKLAEIAGCPPPKEIEALFLKQGGAYPSQDPFNASVCGRRPKTGRQKRSETASDYQLTLFPLF</sequence>
<organism evidence="1 2">
    <name type="scientific">Vescimonas fastidiosa</name>
    <dbReference type="NCBI Taxonomy" id="2714353"/>
    <lineage>
        <taxon>Bacteria</taxon>
        <taxon>Bacillati</taxon>
        <taxon>Bacillota</taxon>
        <taxon>Clostridia</taxon>
        <taxon>Eubacteriales</taxon>
        <taxon>Oscillospiraceae</taxon>
        <taxon>Vescimonas</taxon>
    </lineage>
</organism>
<evidence type="ECO:0000313" key="1">
    <source>
        <dbReference type="EMBL" id="BCK78831.1"/>
    </source>
</evidence>
<gene>
    <name evidence="1" type="ORF">MM35RIKEN_10230</name>
</gene>
<proteinExistence type="predicted"/>
<keyword evidence="2" id="KW-1185">Reference proteome</keyword>
<protein>
    <submittedName>
        <fullName evidence="1">Uncharacterized protein</fullName>
    </submittedName>
</protein>
<reference evidence="1" key="1">
    <citation type="submission" date="2020-09" db="EMBL/GenBank/DDBJ databases">
        <title>New species isolated from human feces.</title>
        <authorList>
            <person name="Kitahara M."/>
            <person name="Shigeno Y."/>
            <person name="Shime M."/>
            <person name="Matsumoto Y."/>
            <person name="Nakamura S."/>
            <person name="Motooka D."/>
            <person name="Fukuoka S."/>
            <person name="Nishikawa H."/>
            <person name="Benno Y."/>
        </authorList>
    </citation>
    <scope>NUCLEOTIDE SEQUENCE</scope>
    <source>
        <strain evidence="1">MM35</strain>
    </source>
</reference>
<dbReference type="KEGG" id="vfa:MM35RIKEN_10230"/>
<name>A0A810Q074_9FIRM</name>